<dbReference type="Proteomes" id="UP000887572">
    <property type="component" value="Unplaced"/>
</dbReference>
<protein>
    <recommendedName>
        <fullName evidence="2">DNA ligase D polymerase domain-containing protein</fullName>
    </recommendedName>
</protein>
<dbReference type="Gene3D" id="2.40.128.20">
    <property type="match status" value="1"/>
</dbReference>
<dbReference type="InterPro" id="IPR014145">
    <property type="entry name" value="LigD_pol_dom"/>
</dbReference>
<feature type="domain" description="DNA ligase D polymerase" evidence="2">
    <location>
        <begin position="9"/>
        <end position="54"/>
    </location>
</feature>
<evidence type="ECO:0000256" key="1">
    <source>
        <dbReference type="SAM" id="MobiDB-lite"/>
    </source>
</evidence>
<dbReference type="Gene3D" id="3.90.920.10">
    <property type="entry name" value="DNA primase, PRIM domain"/>
    <property type="match status" value="1"/>
</dbReference>
<keyword evidence="3" id="KW-1185">Reference proteome</keyword>
<feature type="domain" description="DNA ligase D polymerase" evidence="2">
    <location>
        <begin position="65"/>
        <end position="230"/>
    </location>
</feature>
<feature type="compositionally biased region" description="Gly residues" evidence="1">
    <location>
        <begin position="501"/>
        <end position="513"/>
    </location>
</feature>
<dbReference type="PANTHER" id="PTHR42705:SF2">
    <property type="entry name" value="BIFUNCTIONAL NON-HOMOLOGOUS END JOINING PROTEIN LIGD"/>
    <property type="match status" value="1"/>
</dbReference>
<evidence type="ECO:0000313" key="4">
    <source>
        <dbReference type="WBParaSite" id="Gr19_v10_g15969.t2"/>
    </source>
</evidence>
<evidence type="ECO:0000259" key="2">
    <source>
        <dbReference type="Pfam" id="PF21686"/>
    </source>
</evidence>
<accession>A0A914HEV1</accession>
<name>A0A914HEV1_GLORO</name>
<dbReference type="PANTHER" id="PTHR42705">
    <property type="entry name" value="BIFUNCTIONAL NON-HOMOLOGOUS END JOINING PROTEIN LIGD"/>
    <property type="match status" value="1"/>
</dbReference>
<dbReference type="InterPro" id="IPR052171">
    <property type="entry name" value="NHEJ_LigD"/>
</dbReference>
<sequence length="566" mass="63314">MLYPELELTKKDLAVYYQNVANRMLPLVNDHLLSVVRCPDGRTEGRKGKRNKNHWAKVFLRVCHWACLFDCRDLEHPDRIVMDIDPGEGVTFDHVKSAAVELKERLQSNGLHSLPLLTGGKGVHVVAPLIPKANWDLVHKFTQEIAKQMEEDDPDKYISQSAKAKRKDRIFIDYLRNSRGATAIAPYSTRNQKGAPVAAPVTWDELEKAEGPGEYNVKNMLERVKETDPWQESQKILIIAIGMTSTSHQLLFSLLILFVSLPLVRSRYEDRYNLNMLPWDLRPVQDFIGLWQMDRSSGNFKELPAPNLIDLAINPIPKFGARTVNITHTYFDAGRNVIRSDYGFMPVKNATRRDPRVHVAYLTTSSEGWSMMEQGFFKDGKLILHLKQFLKRSFGAGGAGGNLDIREFERQFELSGFHSMTLKVRAETSFQTESYTAWKIVGNVPPKVLPMGVSGRTGWIIGWMIGCITPGCCCTYEGDEAVAVVQRALGRIVPTVKGEQGRGGGGDELGGGRGKGRKEEEKHKGRGERVGGDVRGGHLSIGMVLLMKLTPSEKSTAKSTEPTNKA</sequence>
<dbReference type="WBParaSite" id="Gr19_v10_g15969.t2">
    <property type="protein sequence ID" value="Gr19_v10_g15969.t2"/>
    <property type="gene ID" value="Gr19_v10_g15969"/>
</dbReference>
<evidence type="ECO:0000313" key="3">
    <source>
        <dbReference type="Proteomes" id="UP000887572"/>
    </source>
</evidence>
<organism evidence="3 4">
    <name type="scientific">Globodera rostochiensis</name>
    <name type="common">Golden nematode worm</name>
    <name type="synonym">Heterodera rostochiensis</name>
    <dbReference type="NCBI Taxonomy" id="31243"/>
    <lineage>
        <taxon>Eukaryota</taxon>
        <taxon>Metazoa</taxon>
        <taxon>Ecdysozoa</taxon>
        <taxon>Nematoda</taxon>
        <taxon>Chromadorea</taxon>
        <taxon>Rhabditida</taxon>
        <taxon>Tylenchina</taxon>
        <taxon>Tylenchomorpha</taxon>
        <taxon>Tylenchoidea</taxon>
        <taxon>Heteroderidae</taxon>
        <taxon>Heteroderinae</taxon>
        <taxon>Globodera</taxon>
    </lineage>
</organism>
<feature type="compositionally biased region" description="Basic and acidic residues" evidence="1">
    <location>
        <begin position="517"/>
        <end position="536"/>
    </location>
</feature>
<proteinExistence type="predicted"/>
<dbReference type="Pfam" id="PF21686">
    <property type="entry name" value="LigD_Prim-Pol"/>
    <property type="match status" value="2"/>
</dbReference>
<reference evidence="4" key="1">
    <citation type="submission" date="2022-11" db="UniProtKB">
        <authorList>
            <consortium name="WormBaseParasite"/>
        </authorList>
    </citation>
    <scope>IDENTIFICATION</scope>
</reference>
<feature type="region of interest" description="Disordered" evidence="1">
    <location>
        <begin position="496"/>
        <end position="536"/>
    </location>
</feature>
<dbReference type="InterPro" id="IPR012674">
    <property type="entry name" value="Calycin"/>
</dbReference>
<dbReference type="AlphaFoldDB" id="A0A914HEV1"/>